<comment type="caution">
    <text evidence="1">The sequence shown here is derived from an EMBL/GenBank/DDBJ whole genome shotgun (WGS) entry which is preliminary data.</text>
</comment>
<protein>
    <recommendedName>
        <fullName evidence="3">Tetratricopeptide repeat protein</fullName>
    </recommendedName>
</protein>
<gene>
    <name evidence="1" type="ORF">H9901_01545</name>
</gene>
<reference evidence="1" key="2">
    <citation type="submission" date="2021-04" db="EMBL/GenBank/DDBJ databases">
        <authorList>
            <person name="Gilroy R."/>
        </authorList>
    </citation>
    <scope>NUCLEOTIDE SEQUENCE</scope>
    <source>
        <strain evidence="1">F6-6636</strain>
    </source>
</reference>
<accession>A0A948TIP7</accession>
<dbReference type="SUPFAM" id="SSF48452">
    <property type="entry name" value="TPR-like"/>
    <property type="match status" value="1"/>
</dbReference>
<dbReference type="EMBL" id="JAHLFS010000021">
    <property type="protein sequence ID" value="MBU3851368.1"/>
    <property type="molecule type" value="Genomic_DNA"/>
</dbReference>
<evidence type="ECO:0008006" key="3">
    <source>
        <dbReference type="Google" id="ProtNLM"/>
    </source>
</evidence>
<reference evidence="1" key="1">
    <citation type="journal article" date="2021" name="PeerJ">
        <title>Extensive microbial diversity within the chicken gut microbiome revealed by metagenomics and culture.</title>
        <authorList>
            <person name="Gilroy R."/>
            <person name="Ravi A."/>
            <person name="Getino M."/>
            <person name="Pursley I."/>
            <person name="Horton D.L."/>
            <person name="Alikhan N.F."/>
            <person name="Baker D."/>
            <person name="Gharbi K."/>
            <person name="Hall N."/>
            <person name="Watson M."/>
            <person name="Adriaenssens E.M."/>
            <person name="Foster-Nyarko E."/>
            <person name="Jarju S."/>
            <person name="Secka A."/>
            <person name="Antonio M."/>
            <person name="Oren A."/>
            <person name="Chaudhuri R.R."/>
            <person name="La Ragione R."/>
            <person name="Hildebrand F."/>
            <person name="Pallen M.J."/>
        </authorList>
    </citation>
    <scope>NUCLEOTIDE SEQUENCE</scope>
    <source>
        <strain evidence="1">F6-6636</strain>
    </source>
</reference>
<name>A0A948TIP7_9LACO</name>
<dbReference type="Proteomes" id="UP000777303">
    <property type="component" value="Unassembled WGS sequence"/>
</dbReference>
<dbReference type="InterPro" id="IPR011990">
    <property type="entry name" value="TPR-like_helical_dom_sf"/>
</dbReference>
<organism evidence="1 2">
    <name type="scientific">Candidatus Paralactobacillus gallistercoris</name>
    <dbReference type="NCBI Taxonomy" id="2838724"/>
    <lineage>
        <taxon>Bacteria</taxon>
        <taxon>Bacillati</taxon>
        <taxon>Bacillota</taxon>
        <taxon>Bacilli</taxon>
        <taxon>Lactobacillales</taxon>
        <taxon>Lactobacillaceae</taxon>
        <taxon>Lactobacillus</taxon>
    </lineage>
</organism>
<proteinExistence type="predicted"/>
<sequence length="297" mass="34686">MTNNIQTLMHQAAQVEQSGNWQQAVTFYQQAYEQSTSLLINQHLVRALLQLHDYEQAARLIDEYHDDYLQHADLTTLYLTTLTHQHKYTLCWCVYYQLPHPLPTQYQLIKTSEATYQTNHAAAVQQLQKQLMHITALPSLLSQLQLLQQADYLPRAAFITMAQFVLRDPFLSALLRGYLLDKLRQLRCQAPVVYLFFGEEKQVIPYQLPPMNASVKQQQIQQLLTEKLSIDQPQLLNTFTAQLQLDAATLYPCADQLIADPQLWAYGYYQWLHGEKITDKRLKWLEKCLQINNDLLY</sequence>
<dbReference type="AlphaFoldDB" id="A0A948TIP7"/>
<evidence type="ECO:0000313" key="1">
    <source>
        <dbReference type="EMBL" id="MBU3851368.1"/>
    </source>
</evidence>
<evidence type="ECO:0000313" key="2">
    <source>
        <dbReference type="Proteomes" id="UP000777303"/>
    </source>
</evidence>